<comment type="caution">
    <text evidence="2">The sequence shown here is derived from an EMBL/GenBank/DDBJ whole genome shotgun (WGS) entry which is preliminary data.</text>
</comment>
<feature type="transmembrane region" description="Helical" evidence="1">
    <location>
        <begin position="41"/>
        <end position="58"/>
    </location>
</feature>
<protein>
    <submittedName>
        <fullName evidence="2">Uncharacterized protein</fullName>
    </submittedName>
</protein>
<dbReference type="OrthoDB" id="1376435at2"/>
<proteinExistence type="predicted"/>
<evidence type="ECO:0000313" key="2">
    <source>
        <dbReference type="EMBL" id="PYE83154.1"/>
    </source>
</evidence>
<keyword evidence="1" id="KW-0812">Transmembrane</keyword>
<dbReference type="Proteomes" id="UP000248054">
    <property type="component" value="Unassembled WGS sequence"/>
</dbReference>
<accession>A0A2V4Y2Q4</accession>
<organism evidence="2 3">
    <name type="scientific">Winogradskyella epiphytica</name>
    <dbReference type="NCBI Taxonomy" id="262005"/>
    <lineage>
        <taxon>Bacteria</taxon>
        <taxon>Pseudomonadati</taxon>
        <taxon>Bacteroidota</taxon>
        <taxon>Flavobacteriia</taxon>
        <taxon>Flavobacteriales</taxon>
        <taxon>Flavobacteriaceae</taxon>
        <taxon>Winogradskyella</taxon>
    </lineage>
</organism>
<evidence type="ECO:0000256" key="1">
    <source>
        <dbReference type="SAM" id="Phobius"/>
    </source>
</evidence>
<reference evidence="2 3" key="1">
    <citation type="submission" date="2018-06" db="EMBL/GenBank/DDBJ databases">
        <title>Genomic Encyclopedia of Type Strains, Phase III (KMG-III): the genomes of soil and plant-associated and newly described type strains.</title>
        <authorList>
            <person name="Whitman W."/>
        </authorList>
    </citation>
    <scope>NUCLEOTIDE SEQUENCE [LARGE SCALE GENOMIC DNA]</scope>
    <source>
        <strain evidence="2 3">CECT 7945</strain>
    </source>
</reference>
<dbReference type="EMBL" id="QJTD01000001">
    <property type="protein sequence ID" value="PYE83154.1"/>
    <property type="molecule type" value="Genomic_DNA"/>
</dbReference>
<keyword evidence="1" id="KW-1133">Transmembrane helix</keyword>
<gene>
    <name evidence="2" type="ORF">DFQ11_101585</name>
</gene>
<dbReference type="RefSeq" id="WP_146221492.1">
    <property type="nucleotide sequence ID" value="NZ_BMWQ01000001.1"/>
</dbReference>
<sequence length="69" mass="7845">MNKKLRNLLKTSLINGLLYAVIMACFDYSDGLDFRICRFLINAMVIGPITGLIIFYSIKKQGTQEKSNK</sequence>
<dbReference type="PROSITE" id="PS51257">
    <property type="entry name" value="PROKAR_LIPOPROTEIN"/>
    <property type="match status" value="1"/>
</dbReference>
<keyword evidence="1" id="KW-0472">Membrane</keyword>
<feature type="transmembrane region" description="Helical" evidence="1">
    <location>
        <begin position="12"/>
        <end position="29"/>
    </location>
</feature>
<keyword evidence="3" id="KW-1185">Reference proteome</keyword>
<name>A0A2V4Y2Q4_9FLAO</name>
<evidence type="ECO:0000313" key="3">
    <source>
        <dbReference type="Proteomes" id="UP000248054"/>
    </source>
</evidence>
<dbReference type="AlphaFoldDB" id="A0A2V4Y2Q4"/>